<dbReference type="Proteomes" id="UP001286313">
    <property type="component" value="Unassembled WGS sequence"/>
</dbReference>
<proteinExistence type="predicted"/>
<dbReference type="EMBL" id="JAWQEG010005132">
    <property type="protein sequence ID" value="KAK3859056.1"/>
    <property type="molecule type" value="Genomic_DNA"/>
</dbReference>
<dbReference type="AlphaFoldDB" id="A0AAE1BY16"/>
<gene>
    <name evidence="1" type="ORF">Pcinc_034792</name>
</gene>
<evidence type="ECO:0000313" key="2">
    <source>
        <dbReference type="Proteomes" id="UP001286313"/>
    </source>
</evidence>
<sequence>MNSSFTHKGEKILKWMKEQPSKNFRKIQEQLVEAKCSMSNGTPEAVAITCAVMSYFSEKEETVYKCVEAAATKADIEKNLPDTPCLIGFGESRMLASRFMLSIDGVVVNDHISTFAAGLAMLFCSYYNFNIMYPLDCAATLEFIQRCFVGINPDSGSKVQVKKNCKRYSQTHPKVLSLISAIADVDWRS</sequence>
<evidence type="ECO:0000313" key="1">
    <source>
        <dbReference type="EMBL" id="KAK3859056.1"/>
    </source>
</evidence>
<dbReference type="PANTHER" id="PTHR31025:SF22">
    <property type="entry name" value="IP13529P"/>
    <property type="match status" value="1"/>
</dbReference>
<comment type="caution">
    <text evidence="1">The sequence shown here is derived from an EMBL/GenBank/DDBJ whole genome shotgun (WGS) entry which is preliminary data.</text>
</comment>
<name>A0AAE1BY16_PETCI</name>
<organism evidence="1 2">
    <name type="scientific">Petrolisthes cinctipes</name>
    <name type="common">Flat porcelain crab</name>
    <dbReference type="NCBI Taxonomy" id="88211"/>
    <lineage>
        <taxon>Eukaryota</taxon>
        <taxon>Metazoa</taxon>
        <taxon>Ecdysozoa</taxon>
        <taxon>Arthropoda</taxon>
        <taxon>Crustacea</taxon>
        <taxon>Multicrustacea</taxon>
        <taxon>Malacostraca</taxon>
        <taxon>Eumalacostraca</taxon>
        <taxon>Eucarida</taxon>
        <taxon>Decapoda</taxon>
        <taxon>Pleocyemata</taxon>
        <taxon>Anomura</taxon>
        <taxon>Galatheoidea</taxon>
        <taxon>Porcellanidae</taxon>
        <taxon>Petrolisthes</taxon>
    </lineage>
</organism>
<dbReference type="PANTHER" id="PTHR31025">
    <property type="entry name" value="SI:CH211-196P9.1-RELATED"/>
    <property type="match status" value="1"/>
</dbReference>
<protein>
    <submittedName>
        <fullName evidence="1">Uncharacterized protein</fullName>
    </submittedName>
</protein>
<accession>A0AAE1BY16</accession>
<reference evidence="1" key="1">
    <citation type="submission" date="2023-10" db="EMBL/GenBank/DDBJ databases">
        <title>Genome assemblies of two species of porcelain crab, Petrolisthes cinctipes and Petrolisthes manimaculis (Anomura: Porcellanidae).</title>
        <authorList>
            <person name="Angst P."/>
        </authorList>
    </citation>
    <scope>NUCLEOTIDE SEQUENCE</scope>
    <source>
        <strain evidence="1">PB745_01</strain>
        <tissue evidence="1">Gill</tissue>
    </source>
</reference>
<keyword evidence="2" id="KW-1185">Reference proteome</keyword>